<sequence length="89" mass="9929">MDVDIKSMFYLMKSIDVKSRMLLLQESMLIKRSIGGLYGGFGVVLLVVVLTPSRLAMEYAAGGELFEQICDIERFSKVMMVGFASVILK</sequence>
<dbReference type="InParanoid" id="B9RVJ2"/>
<evidence type="ECO:0000256" key="1">
    <source>
        <dbReference type="SAM" id="Phobius"/>
    </source>
</evidence>
<proteinExistence type="predicted"/>
<organism evidence="2 3">
    <name type="scientific">Ricinus communis</name>
    <name type="common">Castor bean</name>
    <dbReference type="NCBI Taxonomy" id="3988"/>
    <lineage>
        <taxon>Eukaryota</taxon>
        <taxon>Viridiplantae</taxon>
        <taxon>Streptophyta</taxon>
        <taxon>Embryophyta</taxon>
        <taxon>Tracheophyta</taxon>
        <taxon>Spermatophyta</taxon>
        <taxon>Magnoliopsida</taxon>
        <taxon>eudicotyledons</taxon>
        <taxon>Gunneridae</taxon>
        <taxon>Pentapetalae</taxon>
        <taxon>rosids</taxon>
        <taxon>fabids</taxon>
        <taxon>Malpighiales</taxon>
        <taxon>Euphorbiaceae</taxon>
        <taxon>Acalyphoideae</taxon>
        <taxon>Acalypheae</taxon>
        <taxon>Ricinus</taxon>
    </lineage>
</organism>
<feature type="transmembrane region" description="Helical" evidence="1">
    <location>
        <begin position="29"/>
        <end position="50"/>
    </location>
</feature>
<gene>
    <name evidence="2" type="ORF">RCOM_0963290</name>
</gene>
<keyword evidence="1" id="KW-0812">Transmembrane</keyword>
<keyword evidence="3" id="KW-1185">Reference proteome</keyword>
<keyword evidence="1" id="KW-1133">Transmembrane helix</keyword>
<dbReference type="EMBL" id="EQ973821">
    <property type="protein sequence ID" value="EEF44568.1"/>
    <property type="molecule type" value="Genomic_DNA"/>
</dbReference>
<dbReference type="Proteomes" id="UP000008311">
    <property type="component" value="Unassembled WGS sequence"/>
</dbReference>
<accession>B9RVJ2</accession>
<protein>
    <submittedName>
        <fullName evidence="2">Uncharacterized protein</fullName>
    </submittedName>
</protein>
<evidence type="ECO:0000313" key="2">
    <source>
        <dbReference type="EMBL" id="EEF44568.1"/>
    </source>
</evidence>
<reference evidence="3" key="1">
    <citation type="journal article" date="2010" name="Nat. Biotechnol.">
        <title>Draft genome sequence of the oilseed species Ricinus communis.</title>
        <authorList>
            <person name="Chan A.P."/>
            <person name="Crabtree J."/>
            <person name="Zhao Q."/>
            <person name="Lorenzi H."/>
            <person name="Orvis J."/>
            <person name="Puiu D."/>
            <person name="Melake-Berhan A."/>
            <person name="Jones K.M."/>
            <person name="Redman J."/>
            <person name="Chen G."/>
            <person name="Cahoon E.B."/>
            <person name="Gedil M."/>
            <person name="Stanke M."/>
            <person name="Haas B.J."/>
            <person name="Wortman J.R."/>
            <person name="Fraser-Liggett C.M."/>
            <person name="Ravel J."/>
            <person name="Rabinowicz P.D."/>
        </authorList>
    </citation>
    <scope>NUCLEOTIDE SEQUENCE [LARGE SCALE GENOMIC DNA]</scope>
    <source>
        <strain evidence="3">cv. Hale</strain>
    </source>
</reference>
<name>B9RVJ2_RICCO</name>
<keyword evidence="1" id="KW-0472">Membrane</keyword>
<dbReference type="AlphaFoldDB" id="B9RVJ2"/>
<evidence type="ECO:0000313" key="3">
    <source>
        <dbReference type="Proteomes" id="UP000008311"/>
    </source>
</evidence>